<dbReference type="Gene3D" id="1.10.533.10">
    <property type="entry name" value="Death Domain, Fas"/>
    <property type="match status" value="1"/>
</dbReference>
<dbReference type="SMART" id="SM00028">
    <property type="entry name" value="TPR"/>
    <property type="match status" value="9"/>
</dbReference>
<evidence type="ECO:0000256" key="3">
    <source>
        <dbReference type="PROSITE-ProRule" id="PRU00339"/>
    </source>
</evidence>
<dbReference type="HOGENOM" id="CLU_282186_0_0_1"/>
<accession>B3S9T4</accession>
<dbReference type="GeneID" id="6758166"/>
<reference evidence="5 6" key="1">
    <citation type="journal article" date="2008" name="Nature">
        <title>The Trichoplax genome and the nature of placozoans.</title>
        <authorList>
            <person name="Srivastava M."/>
            <person name="Begovic E."/>
            <person name="Chapman J."/>
            <person name="Putnam N.H."/>
            <person name="Hellsten U."/>
            <person name="Kawashima T."/>
            <person name="Kuo A."/>
            <person name="Mitros T."/>
            <person name="Salamov A."/>
            <person name="Carpenter M.L."/>
            <person name="Signorovitch A.Y."/>
            <person name="Moreno M.A."/>
            <person name="Kamm K."/>
            <person name="Grimwood J."/>
            <person name="Schmutz J."/>
            <person name="Shapiro H."/>
            <person name="Grigoriev I.V."/>
            <person name="Buss L.W."/>
            <person name="Schierwater B."/>
            <person name="Dellaporta S.L."/>
            <person name="Rokhsar D.S."/>
        </authorList>
    </citation>
    <scope>NUCLEOTIDE SEQUENCE [LARGE SCALE GENOMIC DNA]</scope>
    <source>
        <strain evidence="5 6">Grell-BS-1999</strain>
    </source>
</reference>
<keyword evidence="1" id="KW-0677">Repeat</keyword>
<dbReference type="OrthoDB" id="20872at2759"/>
<dbReference type="PhylomeDB" id="B3S9T4"/>
<keyword evidence="2 3" id="KW-0802">TPR repeat</keyword>
<name>B3S9T4_TRIAD</name>
<dbReference type="InterPro" id="IPR019734">
    <property type="entry name" value="TPR_rpt"/>
</dbReference>
<dbReference type="PANTHER" id="PTHR45641">
    <property type="entry name" value="TETRATRICOPEPTIDE REPEAT PROTEIN (AFU_ORTHOLOGUE AFUA_6G03870)"/>
    <property type="match status" value="1"/>
</dbReference>
<proteinExistence type="predicted"/>
<dbReference type="Pfam" id="PF13424">
    <property type="entry name" value="TPR_12"/>
    <property type="match status" value="4"/>
</dbReference>
<dbReference type="SUPFAM" id="SSF48452">
    <property type="entry name" value="TPR-like"/>
    <property type="match status" value="4"/>
</dbReference>
<dbReference type="PANTHER" id="PTHR45641:SF1">
    <property type="entry name" value="AAA+ ATPASE DOMAIN-CONTAINING PROTEIN"/>
    <property type="match status" value="1"/>
</dbReference>
<organism evidence="5 6">
    <name type="scientific">Trichoplax adhaerens</name>
    <name type="common">Trichoplax reptans</name>
    <dbReference type="NCBI Taxonomy" id="10228"/>
    <lineage>
        <taxon>Eukaryota</taxon>
        <taxon>Metazoa</taxon>
        <taxon>Placozoa</taxon>
        <taxon>Uniplacotomia</taxon>
        <taxon>Trichoplacea</taxon>
        <taxon>Trichoplacidae</taxon>
        <taxon>Trichoplax</taxon>
    </lineage>
</organism>
<dbReference type="GO" id="GO:0007165">
    <property type="term" value="P:signal transduction"/>
    <property type="evidence" value="ECO:0007669"/>
    <property type="project" value="InterPro"/>
</dbReference>
<feature type="repeat" description="TPR" evidence="3">
    <location>
        <begin position="165"/>
        <end position="198"/>
    </location>
</feature>
<feature type="repeat" description="TPR" evidence="3">
    <location>
        <begin position="291"/>
        <end position="324"/>
    </location>
</feature>
<dbReference type="eggNOG" id="KOG1840">
    <property type="taxonomic scope" value="Eukaryota"/>
</dbReference>
<feature type="domain" description="Death" evidence="4">
    <location>
        <begin position="1210"/>
        <end position="1293"/>
    </location>
</feature>
<dbReference type="InterPro" id="IPR011990">
    <property type="entry name" value="TPR-like_helical_dom_sf"/>
</dbReference>
<dbReference type="EMBL" id="DS985259">
    <property type="protein sequence ID" value="EDV20527.1"/>
    <property type="molecule type" value="Genomic_DNA"/>
</dbReference>
<gene>
    <name evidence="5" type="ORF">TRIADDRAFT_61020</name>
</gene>
<dbReference type="InParanoid" id="B3S9T4"/>
<dbReference type="Gene3D" id="1.25.40.10">
    <property type="entry name" value="Tetratricopeptide repeat domain"/>
    <property type="match status" value="4"/>
</dbReference>
<dbReference type="RefSeq" id="XP_002116953.1">
    <property type="nucleotide sequence ID" value="XM_002116917.1"/>
</dbReference>
<evidence type="ECO:0000313" key="5">
    <source>
        <dbReference type="EMBL" id="EDV20527.1"/>
    </source>
</evidence>
<dbReference type="KEGG" id="tad:TRIADDRAFT_61020"/>
<dbReference type="PROSITE" id="PS50005">
    <property type="entry name" value="TPR"/>
    <property type="match status" value="4"/>
</dbReference>
<dbReference type="Pfam" id="PF00531">
    <property type="entry name" value="Death"/>
    <property type="match status" value="1"/>
</dbReference>
<evidence type="ECO:0000256" key="1">
    <source>
        <dbReference type="ARBA" id="ARBA00022737"/>
    </source>
</evidence>
<evidence type="ECO:0000256" key="2">
    <source>
        <dbReference type="ARBA" id="ARBA00022803"/>
    </source>
</evidence>
<protein>
    <recommendedName>
        <fullName evidence="4">Death domain-containing protein</fullName>
    </recommendedName>
</protein>
<dbReference type="SUPFAM" id="SSF47986">
    <property type="entry name" value="DEATH domain"/>
    <property type="match status" value="1"/>
</dbReference>
<sequence length="1314" mass="151515">MEIKLQRKEANKLFKQGSYEEARSLYRQVLDRIGGSNVLPRFEITLQIVKTSIYLQDYEIAKSDCESAKLLARRLSDKKLLQCEKYLGEICHQQGNHEDALQYYNLAYRLSVQINGSKHLTTADISHQIGDVYVAMQHYSDALTSYKQALKVRQKRLAKFSKLIANSYFAIGNVYSCEREYKLAITNFQESLAIRHKLFENNHLLIADCYERLAQICNDQCKFHEAASLFEKCLKIYLVVGGKTNFDVAQLYRNIGLAKFDNGDHGEALSSHQKCLEICINIYGEEHPNVAMSYSSLASIYYQQEEYQQAYDMFRKSLDINLKVLGSNHWIIADTYHNIGNIHYNQEKCSDALKMYQVAMFMRLKQTRNDHIRHRIADSYFVVANVYAKQSKYHDALEMFLKSVSIFQNLYGESNIVAIIYQKIAELYDRDGRADDANDMRSRASEIFDRLEHGQIPTPIQTTSPVIVENDYFKAYMIATIYEECHSDCTRLTFIGPSDSGKNFIVKLLTKQNLTSPYVAENTEAMLDLSTGNIFKQKTDDYRKIVGKKIAATMLSITQQMESQYKMEESSLSELILSKIETVPEANPTIISSFTSEYDENRLEERISNTDTNLNASPSTQYASVDTRRYLDTFNDFMQQSLQLCDADNSQRSYYSNVWEFGSKISWNLRQLFTLRNSIYILTLDITEATNQTSATNEERTTLNTFLDSIKECLVSVLDGHCDDAISDPIQVDDADLDVGIYEEFALPVVIFVGFHNDCVTSDTVRIFNNLTETIFSTFPQYSRHIIPSDVVFNCNPKDTSSYAIEQRETSCQALRKLIQHFTKLMPVLQDCVPIRWHILLSILHKSVINDGCACSSNSSNFPRRVMSVHEVEELLQDCGLFRSDQDTCKMLQHLHDLGEILYVKPDYGKEYIITQVEWLAKIFQVLFASAFGQKADATRRFSFTRITKIKTDGIMKESHITNVLREFSLDDKEKEAILQLLENYNIICPRNNANANNESVAAAGREYFVPIIITPNFKSKIDIGSLNDAGYHVSESLYIQFEDNSYIPDVIFYPFLISCLRKWNNLEAELFYRGAKLFLENDLYYLLIVKERSKISLRYFYKKSTNLSDELIKKLVWKSRPQELIQGRFFDTAKKYMPKSMNSSLANYVKCSECGQFLNLFSFTEDSRCKKCIYCGKTAKSMGDWINLEAYRIELNKVIAFTSRSTADTRRHFFTVAKEIGIDWEKLAGALGIHCNETSVIDAENKNYYNKANQLLEKWYTQNYCLKATYTLACALDHIERRDILAKLKFNSLELSDLKTAGRTDILERLNWH</sequence>
<dbReference type="InterPro" id="IPR000488">
    <property type="entry name" value="Death_dom"/>
</dbReference>
<dbReference type="PROSITE" id="PS50017">
    <property type="entry name" value="DEATH_DOMAIN"/>
    <property type="match status" value="1"/>
</dbReference>
<dbReference type="InterPro" id="IPR011029">
    <property type="entry name" value="DEATH-like_dom_sf"/>
</dbReference>
<dbReference type="CDD" id="cd01670">
    <property type="entry name" value="Death"/>
    <property type="match status" value="1"/>
</dbReference>
<feature type="repeat" description="TPR" evidence="3">
    <location>
        <begin position="377"/>
        <end position="410"/>
    </location>
</feature>
<dbReference type="Proteomes" id="UP000009022">
    <property type="component" value="Unassembled WGS sequence"/>
</dbReference>
<dbReference type="Pfam" id="PF13374">
    <property type="entry name" value="TPR_10"/>
    <property type="match status" value="1"/>
</dbReference>
<dbReference type="PROSITE" id="PS50293">
    <property type="entry name" value="TPR_REGION"/>
    <property type="match status" value="1"/>
</dbReference>
<evidence type="ECO:0000313" key="6">
    <source>
        <dbReference type="Proteomes" id="UP000009022"/>
    </source>
</evidence>
<keyword evidence="6" id="KW-1185">Reference proteome</keyword>
<feature type="repeat" description="TPR" evidence="3">
    <location>
        <begin position="123"/>
        <end position="156"/>
    </location>
</feature>
<evidence type="ECO:0000259" key="4">
    <source>
        <dbReference type="PROSITE" id="PS50017"/>
    </source>
</evidence>
<dbReference type="CTD" id="6758166"/>